<dbReference type="Pfam" id="PF23559">
    <property type="entry name" value="WHD_DRP"/>
    <property type="match status" value="1"/>
</dbReference>
<organism evidence="7 8">
    <name type="scientific">Liquidambar formosana</name>
    <name type="common">Formosan gum</name>
    <dbReference type="NCBI Taxonomy" id="63359"/>
    <lineage>
        <taxon>Eukaryota</taxon>
        <taxon>Viridiplantae</taxon>
        <taxon>Streptophyta</taxon>
        <taxon>Embryophyta</taxon>
        <taxon>Tracheophyta</taxon>
        <taxon>Spermatophyta</taxon>
        <taxon>Magnoliopsida</taxon>
        <taxon>eudicotyledons</taxon>
        <taxon>Gunneridae</taxon>
        <taxon>Pentapetalae</taxon>
        <taxon>Saxifragales</taxon>
        <taxon>Altingiaceae</taxon>
        <taxon>Liquidambar</taxon>
    </lineage>
</organism>
<keyword evidence="8" id="KW-1185">Reference proteome</keyword>
<dbReference type="Gene3D" id="3.40.50.300">
    <property type="entry name" value="P-loop containing nucleotide triphosphate hydrolases"/>
    <property type="match status" value="1"/>
</dbReference>
<evidence type="ECO:0000256" key="3">
    <source>
        <dbReference type="ARBA" id="ARBA00022821"/>
    </source>
</evidence>
<reference evidence="7 8" key="1">
    <citation type="journal article" date="2024" name="Plant J.">
        <title>Genome sequences and population genomics reveal climatic adaptation and genomic divergence between two closely related sweetgum species.</title>
        <authorList>
            <person name="Xu W.Q."/>
            <person name="Ren C.Q."/>
            <person name="Zhang X.Y."/>
            <person name="Comes H.P."/>
            <person name="Liu X.H."/>
            <person name="Li Y.G."/>
            <person name="Kettle C.J."/>
            <person name="Jalonen R."/>
            <person name="Gaisberger H."/>
            <person name="Ma Y.Z."/>
            <person name="Qiu Y.X."/>
        </authorList>
    </citation>
    <scope>NUCLEOTIDE SEQUENCE [LARGE SCALE GENOMIC DNA]</scope>
    <source>
        <strain evidence="7">Hangzhou</strain>
    </source>
</reference>
<dbReference type="PANTHER" id="PTHR36766:SF59">
    <property type="entry name" value="DISEASE RESISTANCE PROTEIN RGA2-LIKE"/>
    <property type="match status" value="1"/>
</dbReference>
<proteinExistence type="predicted"/>
<dbReference type="InterPro" id="IPR032675">
    <property type="entry name" value="LRR_dom_sf"/>
</dbReference>
<dbReference type="PROSITE" id="PS51450">
    <property type="entry name" value="LRR"/>
    <property type="match status" value="1"/>
</dbReference>
<dbReference type="Pfam" id="PF25019">
    <property type="entry name" value="LRR_R13L1-DRL21"/>
    <property type="match status" value="2"/>
</dbReference>
<dbReference type="Gene3D" id="1.10.10.10">
    <property type="entry name" value="Winged helix-like DNA-binding domain superfamily/Winged helix DNA-binding domain"/>
    <property type="match status" value="1"/>
</dbReference>
<dbReference type="Gene3D" id="1.10.8.430">
    <property type="entry name" value="Helical domain of apoptotic protease-activating factors"/>
    <property type="match status" value="1"/>
</dbReference>
<dbReference type="InterPro" id="IPR027417">
    <property type="entry name" value="P-loop_NTPase"/>
</dbReference>
<feature type="domain" description="Disease resistance protein winged helix" evidence="5">
    <location>
        <begin position="188"/>
        <end position="260"/>
    </location>
</feature>
<dbReference type="GO" id="GO:0043531">
    <property type="term" value="F:ADP binding"/>
    <property type="evidence" value="ECO:0007669"/>
    <property type="project" value="InterPro"/>
</dbReference>
<dbReference type="EMBL" id="JBBPBK010000014">
    <property type="protein sequence ID" value="KAK9269991.1"/>
    <property type="molecule type" value="Genomic_DNA"/>
</dbReference>
<dbReference type="Pfam" id="PF00931">
    <property type="entry name" value="NB-ARC"/>
    <property type="match status" value="1"/>
</dbReference>
<sequence length="931" mass="105523">MIIESATKNKCELLGLDVLQSRLHDLLCRRRYLLVLDDVWNEDHDEWDKLRTFLRSGAAGSKIIVTTRSSKVASIMGSMPPHHLEGLSDDDCWTLFKHRAFSLDEDEVFPSLLPIGKRIVQKCAGVPLAAKTLGSLMRFKREEREWLFVQESELWNACEGENGIFPALRLSFSHLPPHLKRCFAYCSILPKKYVIKKEKLIHQWIAEGLIQPSKESNTPEDIGNEYFNDLTWMFFFQDVKKSSYGDITECKMHDLIHDLAQTIAGNEFVILEDGRIPSNLAQIRHSSVVCNFGLPTIPEALYKVEKLRTLNVLFSIGDLKEAPINLFSSFRHLRVLDLSGSGIRKLHNLISSLISLRYLDLSYTLVETLPETICSLVNLQVLNLYGCYDLIELPGSLTSLLKLRHLIINGCERLTQLPSHIEKLYELQTLPMYIVGNENDRGLLQLSRLQLKGELNIRRLENVKFAIEARLAHLERKSNLHSLGLSWGNEHVGLKMRNCGDSRLGQEVLECLKPHQNLKSLCIKGFPGNCFPRWMGALQLPNLIKIVLIDCKRCEHLPTLGRLPFLEILHMHAMDAVNNIGNEFYGEGAGRPFMSLKELSLSDFPHLAYWWSMDGREEFPFLVKLTINNCPGLMNMPCFPSLRHLELRNCNEMILRSAVTLTLLSTLVIDVFKGELVLLESLLQNNARLMSLTVSSCPDLHSISSNLGNLIFLESLTIRWCEKLLFLPQELQSLTSLESLEISDCHSLAALPESIKGLSSLRSLSIENCSNLTSIPMGLQDLTALEHLTIMYCPTLASFPTDLRYLSMLKSVFILSCPELASLPEGLKHVKTLQNLEIHSCPGFKDLPKWIENLDFLRSLTISDCHNITSLPDGLQRLNTLQHLSIRQCPALEERCKENIGEDWPKIAHVAHTYIGSPEVRQQDTASSSAR</sequence>
<dbReference type="GO" id="GO:0006952">
    <property type="term" value="P:defense response"/>
    <property type="evidence" value="ECO:0007669"/>
    <property type="project" value="UniProtKB-KW"/>
</dbReference>
<keyword evidence="3" id="KW-0611">Plant defense</keyword>
<comment type="caution">
    <text evidence="7">The sequence shown here is derived from an EMBL/GenBank/DDBJ whole genome shotgun (WGS) entry which is preliminary data.</text>
</comment>
<dbReference type="InterPro" id="IPR058922">
    <property type="entry name" value="WHD_DRP"/>
</dbReference>
<evidence type="ECO:0000256" key="2">
    <source>
        <dbReference type="ARBA" id="ARBA00022737"/>
    </source>
</evidence>
<evidence type="ECO:0000259" key="4">
    <source>
        <dbReference type="Pfam" id="PF00931"/>
    </source>
</evidence>
<gene>
    <name evidence="7" type="ORF">L1049_025564</name>
</gene>
<protein>
    <recommendedName>
        <fullName evidence="9">NB-ARC domain-containing protein</fullName>
    </recommendedName>
</protein>
<keyword evidence="2" id="KW-0677">Repeat</keyword>
<dbReference type="AlphaFoldDB" id="A0AAP0NDC7"/>
<dbReference type="FunFam" id="1.10.10.10:FF:000322">
    <property type="entry name" value="Probable disease resistance protein At1g63360"/>
    <property type="match status" value="1"/>
</dbReference>
<dbReference type="PRINTS" id="PR00364">
    <property type="entry name" value="DISEASERSIST"/>
</dbReference>
<accession>A0AAP0NDC7</accession>
<dbReference type="InterPro" id="IPR036388">
    <property type="entry name" value="WH-like_DNA-bd_sf"/>
</dbReference>
<feature type="domain" description="R13L1/DRL21-like LRR repeat region" evidence="6">
    <location>
        <begin position="825"/>
        <end position="889"/>
    </location>
</feature>
<evidence type="ECO:0000256" key="1">
    <source>
        <dbReference type="ARBA" id="ARBA00022614"/>
    </source>
</evidence>
<evidence type="ECO:0000313" key="7">
    <source>
        <dbReference type="EMBL" id="KAK9269991.1"/>
    </source>
</evidence>
<feature type="domain" description="NB-ARC" evidence="4">
    <location>
        <begin position="14"/>
        <end position="102"/>
    </location>
</feature>
<evidence type="ECO:0008006" key="9">
    <source>
        <dbReference type="Google" id="ProtNLM"/>
    </source>
</evidence>
<dbReference type="InterPro" id="IPR001611">
    <property type="entry name" value="Leu-rich_rpt"/>
</dbReference>
<dbReference type="PANTHER" id="PTHR36766">
    <property type="entry name" value="PLANT BROAD-SPECTRUM MILDEW RESISTANCE PROTEIN RPW8"/>
    <property type="match status" value="1"/>
</dbReference>
<dbReference type="SUPFAM" id="SSF52540">
    <property type="entry name" value="P-loop containing nucleoside triphosphate hydrolases"/>
    <property type="match status" value="1"/>
</dbReference>
<name>A0AAP0NDC7_LIQFO</name>
<dbReference type="Gene3D" id="3.80.10.10">
    <property type="entry name" value="Ribonuclease Inhibitor"/>
    <property type="match status" value="4"/>
</dbReference>
<dbReference type="Proteomes" id="UP001415857">
    <property type="component" value="Unassembled WGS sequence"/>
</dbReference>
<dbReference type="SUPFAM" id="SSF52058">
    <property type="entry name" value="L domain-like"/>
    <property type="match status" value="1"/>
</dbReference>
<keyword evidence="1" id="KW-0433">Leucine-rich repeat</keyword>
<dbReference type="SUPFAM" id="SSF52047">
    <property type="entry name" value="RNI-like"/>
    <property type="match status" value="1"/>
</dbReference>
<dbReference type="InterPro" id="IPR042197">
    <property type="entry name" value="Apaf_helical"/>
</dbReference>
<evidence type="ECO:0000259" key="6">
    <source>
        <dbReference type="Pfam" id="PF25019"/>
    </source>
</evidence>
<evidence type="ECO:0000259" key="5">
    <source>
        <dbReference type="Pfam" id="PF23559"/>
    </source>
</evidence>
<dbReference type="InterPro" id="IPR002182">
    <property type="entry name" value="NB-ARC"/>
</dbReference>
<evidence type="ECO:0000313" key="8">
    <source>
        <dbReference type="Proteomes" id="UP001415857"/>
    </source>
</evidence>
<feature type="domain" description="R13L1/DRL21-like LRR repeat region" evidence="6">
    <location>
        <begin position="445"/>
        <end position="574"/>
    </location>
</feature>
<dbReference type="InterPro" id="IPR056789">
    <property type="entry name" value="LRR_R13L1-DRL21"/>
</dbReference>